<dbReference type="PROSITE" id="PS51257">
    <property type="entry name" value="PROKAR_LIPOPROTEIN"/>
    <property type="match status" value="1"/>
</dbReference>
<evidence type="ECO:0000313" key="2">
    <source>
        <dbReference type="EMBL" id="GGH81120.1"/>
    </source>
</evidence>
<evidence type="ECO:0000256" key="1">
    <source>
        <dbReference type="SAM" id="SignalP"/>
    </source>
</evidence>
<evidence type="ECO:0008006" key="4">
    <source>
        <dbReference type="Google" id="ProtNLM"/>
    </source>
</evidence>
<evidence type="ECO:0000313" key="3">
    <source>
        <dbReference type="Proteomes" id="UP000627292"/>
    </source>
</evidence>
<reference evidence="2" key="1">
    <citation type="journal article" date="2014" name="Int. J. Syst. Evol. Microbiol.">
        <title>Complete genome sequence of Corynebacterium casei LMG S-19264T (=DSM 44701T), isolated from a smear-ripened cheese.</title>
        <authorList>
            <consortium name="US DOE Joint Genome Institute (JGI-PGF)"/>
            <person name="Walter F."/>
            <person name="Albersmeier A."/>
            <person name="Kalinowski J."/>
            <person name="Ruckert C."/>
        </authorList>
    </citation>
    <scope>NUCLEOTIDE SEQUENCE</scope>
    <source>
        <strain evidence="2">CGMCC 1.15290</strain>
    </source>
</reference>
<organism evidence="2 3">
    <name type="scientific">Filimonas zeae</name>
    <dbReference type="NCBI Taxonomy" id="1737353"/>
    <lineage>
        <taxon>Bacteria</taxon>
        <taxon>Pseudomonadati</taxon>
        <taxon>Bacteroidota</taxon>
        <taxon>Chitinophagia</taxon>
        <taxon>Chitinophagales</taxon>
        <taxon>Chitinophagaceae</taxon>
        <taxon>Filimonas</taxon>
    </lineage>
</organism>
<name>A0A917MYS4_9BACT</name>
<dbReference type="Proteomes" id="UP000627292">
    <property type="component" value="Unassembled WGS sequence"/>
</dbReference>
<dbReference type="RefSeq" id="WP_188958312.1">
    <property type="nucleotide sequence ID" value="NZ_BMIB01000006.1"/>
</dbReference>
<comment type="caution">
    <text evidence="2">The sequence shown here is derived from an EMBL/GenBank/DDBJ whole genome shotgun (WGS) entry which is preliminary data.</text>
</comment>
<accession>A0A917MYS4</accession>
<keyword evidence="3" id="KW-1185">Reference proteome</keyword>
<sequence length="277" mass="30828">MKKLYLFYALGLPLLFASCSVYQLNTISSNTAKWNEKDGSFVQENDSLRIIYSFAGQNAPVSIEIHNKLNEPITVDWQRSALVYNDSAISYAGNKAYIKGDISGSSINWTRDFSSNRASLDGSVTLPQYVDFIPPKSFIRRVPLELTNAFFENFADTFYRKIKVPSVEADYKINGKRALFTASNSPLVFSSYLTLTYNNKEDNKIAYQQQFYISELLRLGAHPSNTTLMDKKRGDMFYVSQQTGYGKTMTTGAVVAIGAAAVAGSALTNTHNNGNIN</sequence>
<feature type="chain" id="PRO_5037411503" description="Lipoprotein" evidence="1">
    <location>
        <begin position="24"/>
        <end position="277"/>
    </location>
</feature>
<dbReference type="AlphaFoldDB" id="A0A917MYS4"/>
<proteinExistence type="predicted"/>
<feature type="signal peptide" evidence="1">
    <location>
        <begin position="1"/>
        <end position="23"/>
    </location>
</feature>
<keyword evidence="1" id="KW-0732">Signal</keyword>
<reference evidence="2" key="2">
    <citation type="submission" date="2020-09" db="EMBL/GenBank/DDBJ databases">
        <authorList>
            <person name="Sun Q."/>
            <person name="Zhou Y."/>
        </authorList>
    </citation>
    <scope>NUCLEOTIDE SEQUENCE</scope>
    <source>
        <strain evidence="2">CGMCC 1.15290</strain>
    </source>
</reference>
<gene>
    <name evidence="2" type="ORF">GCM10011379_53020</name>
</gene>
<protein>
    <recommendedName>
        <fullName evidence="4">Lipoprotein</fullName>
    </recommendedName>
</protein>
<dbReference type="EMBL" id="BMIB01000006">
    <property type="protein sequence ID" value="GGH81120.1"/>
    <property type="molecule type" value="Genomic_DNA"/>
</dbReference>